<evidence type="ECO:0000313" key="3">
    <source>
        <dbReference type="Proteomes" id="UP000250672"/>
    </source>
</evidence>
<dbReference type="RefSeq" id="YP_009803122.1">
    <property type="nucleotide sequence ID" value="NC_047991.1"/>
</dbReference>
<name>A0A2Z4Q8Z7_9CAUD</name>
<accession>A0A2Z4Q8Z7</accession>
<dbReference type="Gene3D" id="1.10.30.50">
    <property type="match status" value="1"/>
</dbReference>
<sequence>MARSKPSAQAIRDRNSKRYLHLRARYRAQCEKVSAPCHLCGQPIDYSVESGEVDAWELDHFHPVLTHPHLFEDPANFRPSHKGCNASRGDSPVTPTLGPLSEEW</sequence>
<gene>
    <name evidence="2" type="primary">65</name>
    <name evidence="2" type="ORF">PBI_TRINE_65</name>
</gene>
<keyword evidence="2" id="KW-0255">Endonuclease</keyword>
<dbReference type="EMBL" id="MH271318">
    <property type="protein sequence ID" value="AWY06566.1"/>
    <property type="molecule type" value="Genomic_DNA"/>
</dbReference>
<keyword evidence="3" id="KW-1185">Reference proteome</keyword>
<keyword evidence="2" id="KW-0540">Nuclease</keyword>
<evidence type="ECO:0000313" key="2">
    <source>
        <dbReference type="EMBL" id="AWY06566.1"/>
    </source>
</evidence>
<organism evidence="2 3">
    <name type="scientific">Gordonia phage Trine</name>
    <dbReference type="NCBI Taxonomy" id="2201431"/>
    <lineage>
        <taxon>Viruses</taxon>
        <taxon>Duplodnaviria</taxon>
        <taxon>Heunggongvirae</taxon>
        <taxon>Uroviricota</taxon>
        <taxon>Caudoviricetes</taxon>
        <taxon>Trinevirus</taxon>
        <taxon>Trinevirus trine</taxon>
    </lineage>
</organism>
<dbReference type="GO" id="GO:0004519">
    <property type="term" value="F:endonuclease activity"/>
    <property type="evidence" value="ECO:0007669"/>
    <property type="project" value="UniProtKB-KW"/>
</dbReference>
<protein>
    <submittedName>
        <fullName evidence="2">HNH endonuclease</fullName>
    </submittedName>
</protein>
<dbReference type="Proteomes" id="UP000250672">
    <property type="component" value="Genome"/>
</dbReference>
<dbReference type="GeneID" id="54993680"/>
<proteinExistence type="predicted"/>
<dbReference type="KEGG" id="vg:54993680"/>
<feature type="region of interest" description="Disordered" evidence="1">
    <location>
        <begin position="76"/>
        <end position="104"/>
    </location>
</feature>
<keyword evidence="2" id="KW-0378">Hydrolase</keyword>
<evidence type="ECO:0000256" key="1">
    <source>
        <dbReference type="SAM" id="MobiDB-lite"/>
    </source>
</evidence>
<reference evidence="3" key="1">
    <citation type="submission" date="2018-04" db="EMBL/GenBank/DDBJ databases">
        <authorList>
            <person name="Go L.Y."/>
            <person name="Mitchell J.A."/>
        </authorList>
    </citation>
    <scope>NUCLEOTIDE SEQUENCE [LARGE SCALE GENOMIC DNA]</scope>
</reference>